<evidence type="ECO:0000313" key="6">
    <source>
        <dbReference type="EMBL" id="VDR36957.1"/>
    </source>
</evidence>
<name>A0A3P8KM46_TSUPA</name>
<gene>
    <name evidence="6" type="ORF">NCTC10741_00052</name>
</gene>
<dbReference type="Pfam" id="PF08310">
    <property type="entry name" value="LGFP"/>
    <property type="match status" value="3"/>
</dbReference>
<keyword evidence="4" id="KW-0961">Cell wall biogenesis/degradation</keyword>
<dbReference type="CDD" id="cd06583">
    <property type="entry name" value="PGRP"/>
    <property type="match status" value="1"/>
</dbReference>
<accession>A0A3P8KM46</accession>
<protein>
    <recommendedName>
        <fullName evidence="2">N-acetylmuramoyl-L-alanine amidase</fullName>
        <ecNumber evidence="2">3.5.1.28</ecNumber>
    </recommendedName>
</protein>
<dbReference type="SUPFAM" id="SSF55846">
    <property type="entry name" value="N-acetylmuramoyl-L-alanine amidase-like"/>
    <property type="match status" value="1"/>
</dbReference>
<dbReference type="OrthoDB" id="5178799at2"/>
<dbReference type="PANTHER" id="PTHR30417:SF1">
    <property type="entry name" value="N-ACETYLMURAMOYL-L-ALANINE AMIDASE AMID"/>
    <property type="match status" value="1"/>
</dbReference>
<dbReference type="InterPro" id="IPR002502">
    <property type="entry name" value="Amidase_domain"/>
</dbReference>
<evidence type="ECO:0000256" key="2">
    <source>
        <dbReference type="ARBA" id="ARBA00011901"/>
    </source>
</evidence>
<dbReference type="InterPro" id="IPR036505">
    <property type="entry name" value="Amidase/PGRP_sf"/>
</dbReference>
<feature type="domain" description="N-acetylmuramoyl-L-alanine amidase" evidence="5">
    <location>
        <begin position="26"/>
        <end position="162"/>
    </location>
</feature>
<evidence type="ECO:0000259" key="5">
    <source>
        <dbReference type="SMART" id="SM00644"/>
    </source>
</evidence>
<dbReference type="GO" id="GO:0009254">
    <property type="term" value="P:peptidoglycan turnover"/>
    <property type="evidence" value="ECO:0007669"/>
    <property type="project" value="TreeGrafter"/>
</dbReference>
<comment type="catalytic activity">
    <reaction evidence="1">
        <text>Hydrolyzes the link between N-acetylmuramoyl residues and L-amino acid residues in certain cell-wall glycopeptides.</text>
        <dbReference type="EC" id="3.5.1.28"/>
    </reaction>
</comment>
<dbReference type="SMART" id="SM00644">
    <property type="entry name" value="Ami_2"/>
    <property type="match status" value="1"/>
</dbReference>
<keyword evidence="3" id="KW-0378">Hydrolase</keyword>
<dbReference type="GO" id="GO:0071555">
    <property type="term" value="P:cell wall organization"/>
    <property type="evidence" value="ECO:0007669"/>
    <property type="project" value="UniProtKB-KW"/>
</dbReference>
<dbReference type="EC" id="3.5.1.28" evidence="2"/>
<dbReference type="PANTHER" id="PTHR30417">
    <property type="entry name" value="N-ACETYLMURAMOYL-L-ALANINE AMIDASE AMID"/>
    <property type="match status" value="1"/>
</dbReference>
<evidence type="ECO:0000256" key="3">
    <source>
        <dbReference type="ARBA" id="ARBA00022801"/>
    </source>
</evidence>
<dbReference type="AlphaFoldDB" id="A0A3P8KM46"/>
<sequence>MSWTGDPVWLADVLRAEGLKVIEHDGWKARGHGDFRDIRGVICHHTAGGGPNDWKIVQNGRPDLEGPLAQLVLERDGTYRVIAVGVCWHAGRGSWPGWPTNDANWHTIGIEAVNDGVGQPWPAVQLDAYRRGCAAIARKVGFGADKVAAHREYSSEGKIDPTGIDMNRFRRDVQAAIAGAPQPKPVNEIDKYAAATPWLGKRITVGEVNVGKDGRGRAAEFENAIVYWSASTGAHAVPRADQAMPAGTSGLLEEYQRRGGTGGALGFPVREFARLTAKGSAPGAVQAFEGGVLYRRDGDPRGAVVVGAIGKRWGADGYERGPLGYPLDDEQPTSDGGRVQQFERGTLTWHPSGVTRQLTKEA</sequence>
<organism evidence="6 7">
    <name type="scientific">Tsukamurella paurometabola</name>
    <name type="common">Corynebacterium paurometabolum</name>
    <dbReference type="NCBI Taxonomy" id="2061"/>
    <lineage>
        <taxon>Bacteria</taxon>
        <taxon>Bacillati</taxon>
        <taxon>Actinomycetota</taxon>
        <taxon>Actinomycetes</taxon>
        <taxon>Mycobacteriales</taxon>
        <taxon>Tsukamurellaceae</taxon>
        <taxon>Tsukamurella</taxon>
    </lineage>
</organism>
<evidence type="ECO:0000313" key="7">
    <source>
        <dbReference type="Proteomes" id="UP000271626"/>
    </source>
</evidence>
<dbReference type="InterPro" id="IPR051206">
    <property type="entry name" value="NAMLAA_amidase_2"/>
</dbReference>
<dbReference type="GO" id="GO:0009253">
    <property type="term" value="P:peptidoglycan catabolic process"/>
    <property type="evidence" value="ECO:0007669"/>
    <property type="project" value="InterPro"/>
</dbReference>
<proteinExistence type="predicted"/>
<dbReference type="EMBL" id="LR131273">
    <property type="protein sequence ID" value="VDR36957.1"/>
    <property type="molecule type" value="Genomic_DNA"/>
</dbReference>
<dbReference type="Gene3D" id="3.40.80.10">
    <property type="entry name" value="Peptidoglycan recognition protein-like"/>
    <property type="match status" value="1"/>
</dbReference>
<evidence type="ECO:0000256" key="4">
    <source>
        <dbReference type="ARBA" id="ARBA00023316"/>
    </source>
</evidence>
<dbReference type="GO" id="GO:0008745">
    <property type="term" value="F:N-acetylmuramoyl-L-alanine amidase activity"/>
    <property type="evidence" value="ECO:0007669"/>
    <property type="project" value="UniProtKB-EC"/>
</dbReference>
<evidence type="ECO:0000256" key="1">
    <source>
        <dbReference type="ARBA" id="ARBA00001561"/>
    </source>
</evidence>
<dbReference type="RefSeq" id="WP_126194408.1">
    <property type="nucleotide sequence ID" value="NZ_CP085954.1"/>
</dbReference>
<reference evidence="6 7" key="1">
    <citation type="submission" date="2018-12" db="EMBL/GenBank/DDBJ databases">
        <authorList>
            <consortium name="Pathogen Informatics"/>
        </authorList>
    </citation>
    <scope>NUCLEOTIDE SEQUENCE [LARGE SCALE GENOMIC DNA]</scope>
    <source>
        <strain evidence="6 7">NCTC10741</strain>
    </source>
</reference>
<dbReference type="Pfam" id="PF01510">
    <property type="entry name" value="Amidase_2"/>
    <property type="match status" value="1"/>
</dbReference>
<dbReference type="InterPro" id="IPR013207">
    <property type="entry name" value="LGFP"/>
</dbReference>
<dbReference type="Proteomes" id="UP000271626">
    <property type="component" value="Chromosome"/>
</dbReference>